<evidence type="ECO:0000259" key="1">
    <source>
        <dbReference type="Pfam" id="PF00144"/>
    </source>
</evidence>
<dbReference type="PANTHER" id="PTHR43283:SF3">
    <property type="entry name" value="BETA-LACTAMASE FAMILY PROTEIN (AFU_ORTHOLOGUE AFUA_5G07500)"/>
    <property type="match status" value="1"/>
</dbReference>
<dbReference type="PANTHER" id="PTHR43283">
    <property type="entry name" value="BETA-LACTAMASE-RELATED"/>
    <property type="match status" value="1"/>
</dbReference>
<dbReference type="RefSeq" id="WP_103321021.1">
    <property type="nucleotide sequence ID" value="NZ_PPTF01000068.1"/>
</dbReference>
<dbReference type="SUPFAM" id="SSF56601">
    <property type="entry name" value="beta-lactamase/transpeptidase-like"/>
    <property type="match status" value="1"/>
</dbReference>
<name>A0A2K4MMP8_9NEIS</name>
<dbReference type="EMBL" id="PPTF01000068">
    <property type="protein sequence ID" value="POA98035.1"/>
    <property type="molecule type" value="Genomic_DNA"/>
</dbReference>
<evidence type="ECO:0000313" key="3">
    <source>
        <dbReference type="Proteomes" id="UP000236416"/>
    </source>
</evidence>
<dbReference type="InterPro" id="IPR012338">
    <property type="entry name" value="Beta-lactam/transpept-like"/>
</dbReference>
<gene>
    <name evidence="2" type="ORF">C2134_15315</name>
</gene>
<dbReference type="Gene3D" id="3.40.710.10">
    <property type="entry name" value="DD-peptidase/beta-lactamase superfamily"/>
    <property type="match status" value="1"/>
</dbReference>
<dbReference type="Pfam" id="PF00144">
    <property type="entry name" value="Beta-lactamase"/>
    <property type="match status" value="1"/>
</dbReference>
<accession>A0A2K4MMP8</accession>
<reference evidence="2 3" key="1">
    <citation type="submission" date="2018-01" db="EMBL/GenBank/DDBJ databases">
        <title>Genomic Sequence of Chromobacterium MWU13-2610 from wild cranberry bogs within the Cape Cod National Seashore.</title>
        <authorList>
            <person name="O'Hara-Hanley K."/>
            <person name="Soby S."/>
            <person name="Harrison A."/>
        </authorList>
    </citation>
    <scope>NUCLEOTIDE SEQUENCE [LARGE SCALE GENOMIC DNA]</scope>
    <source>
        <strain evidence="2 3">MWU13-2610</strain>
    </source>
</reference>
<evidence type="ECO:0000313" key="2">
    <source>
        <dbReference type="EMBL" id="POA98035.1"/>
    </source>
</evidence>
<dbReference type="Proteomes" id="UP000236416">
    <property type="component" value="Unassembled WGS sequence"/>
</dbReference>
<dbReference type="InterPro" id="IPR050789">
    <property type="entry name" value="Diverse_Enzym_Activities"/>
</dbReference>
<dbReference type="AlphaFoldDB" id="A0A2K4MMP8"/>
<comment type="caution">
    <text evidence="2">The sequence shown here is derived from an EMBL/GenBank/DDBJ whole genome shotgun (WGS) entry which is preliminary data.</text>
</comment>
<organism evidence="2 3">
    <name type="scientific">Chromobacterium sinusclupearum</name>
    <dbReference type="NCBI Taxonomy" id="2077146"/>
    <lineage>
        <taxon>Bacteria</taxon>
        <taxon>Pseudomonadati</taxon>
        <taxon>Pseudomonadota</taxon>
        <taxon>Betaproteobacteria</taxon>
        <taxon>Neisseriales</taxon>
        <taxon>Chromobacteriaceae</taxon>
        <taxon>Chromobacterium</taxon>
    </lineage>
</organism>
<sequence>MHIEATHSLDTATLDRLLDAALSEGRLIGAEAWLAVNGQSVYHRAAGWADREAGVAMRPNGLFRLASLSKLYTSCAAIRLAARGVLRLDAAVSDYLPYFAPRLADGSQPVITLRQLLTHTAGLGYGFLEPAGGGAYHAAGVSDGLDHAAISLEENLRRLAAQTLWQAPGQGWIYSLATDVIGGVLEAATSLPLPEVMRREVTAPLGLADTAFHAVDPARLGAAYAETEGGPQRMEQAHRLILQPECAGIAYAPARALDQQAFPSGGAGMVGTAADFLALLEALRVGREDWLPREWRDEMMRDQIIGIEMEGWPGWGHGLAGAVLRDPATAGLPASRGSWRWLGAYGHSWLVDPARGVSFVVCTNTALEGSVGAFSGEWLQAVYAALDVERRAA</sequence>
<proteinExistence type="predicted"/>
<feature type="domain" description="Beta-lactamase-related" evidence="1">
    <location>
        <begin position="14"/>
        <end position="367"/>
    </location>
</feature>
<keyword evidence="3" id="KW-1185">Reference proteome</keyword>
<dbReference type="InterPro" id="IPR001466">
    <property type="entry name" value="Beta-lactam-related"/>
</dbReference>
<dbReference type="GO" id="GO:0016787">
    <property type="term" value="F:hydrolase activity"/>
    <property type="evidence" value="ECO:0007669"/>
    <property type="project" value="UniProtKB-KW"/>
</dbReference>
<keyword evidence="2" id="KW-0378">Hydrolase</keyword>
<protein>
    <submittedName>
        <fullName evidence="2">Serine hydrolase</fullName>
    </submittedName>
</protein>